<evidence type="ECO:0000313" key="9">
    <source>
        <dbReference type="EMBL" id="PJM74336.1"/>
    </source>
</evidence>
<organism evidence="9 10">
    <name type="scientific">Bifidobacterium primatium</name>
    <dbReference type="NCBI Taxonomy" id="2045438"/>
    <lineage>
        <taxon>Bacteria</taxon>
        <taxon>Bacillati</taxon>
        <taxon>Actinomycetota</taxon>
        <taxon>Actinomycetes</taxon>
        <taxon>Bifidobacteriales</taxon>
        <taxon>Bifidobacteriaceae</taxon>
        <taxon>Bifidobacterium</taxon>
    </lineage>
</organism>
<evidence type="ECO:0000256" key="5">
    <source>
        <dbReference type="RuleBase" id="RU000589"/>
    </source>
</evidence>
<keyword evidence="7" id="KW-0472">Membrane</keyword>
<protein>
    <recommendedName>
        <fullName evidence="5">Pectinesterase</fullName>
        <ecNumber evidence="5">3.1.1.11</ecNumber>
    </recommendedName>
</protein>
<dbReference type="GO" id="GO:0009279">
    <property type="term" value="C:cell outer membrane"/>
    <property type="evidence" value="ECO:0007669"/>
    <property type="project" value="TreeGrafter"/>
</dbReference>
<evidence type="ECO:0000256" key="4">
    <source>
        <dbReference type="PROSITE-ProRule" id="PRU10040"/>
    </source>
</evidence>
<evidence type="ECO:0000313" key="10">
    <source>
        <dbReference type="Proteomes" id="UP000229095"/>
    </source>
</evidence>
<comment type="catalytic activity">
    <reaction evidence="5">
        <text>[(1-&gt;4)-alpha-D-galacturonosyl methyl ester](n) + n H2O = [(1-&gt;4)-alpha-D-galacturonosyl](n) + n methanol + n H(+)</text>
        <dbReference type="Rhea" id="RHEA:22380"/>
        <dbReference type="Rhea" id="RHEA-COMP:14570"/>
        <dbReference type="Rhea" id="RHEA-COMP:14573"/>
        <dbReference type="ChEBI" id="CHEBI:15377"/>
        <dbReference type="ChEBI" id="CHEBI:15378"/>
        <dbReference type="ChEBI" id="CHEBI:17790"/>
        <dbReference type="ChEBI" id="CHEBI:140522"/>
        <dbReference type="ChEBI" id="CHEBI:140523"/>
        <dbReference type="EC" id="3.1.1.11"/>
    </reaction>
</comment>
<keyword evidence="7" id="KW-0812">Transmembrane</keyword>
<dbReference type="InterPro" id="IPR000070">
    <property type="entry name" value="Pectinesterase_cat"/>
</dbReference>
<dbReference type="PANTHER" id="PTHR31321:SF57">
    <property type="entry name" value="PECTINESTERASE 53-RELATED"/>
    <property type="match status" value="1"/>
</dbReference>
<keyword evidence="2 5" id="KW-0378">Hydrolase</keyword>
<sequence length="558" mass="58655">MNPGTVLYLPIAADAKGATVTVQSSGANGVKLTLDGDDIAVGSAVVVNAKETRYVPLAVSSVDPSQPGSFYLTSISVDYGSNEPATSNRTVTVGHGSQYKYQSIQKALDSNDSSLTDRLVLQIAPGDYREKVTVTKPGVVFENGDKTASQPVVIHEAYYAAMGTVTPQANPKYDASRAAGTNTSGTVSVQSGADGFTAYGITFRNDFNISVHPEAGSQTPAVALYTAADRISLVNCRLIGRQDTVWFNGNGRVNVENSYIEGTVDFVFGSADAYIHDTQLHMAHFAGKDNGYFTAPNTNKAHTGLVFDKCRFTADAANTKVTLGRPWQTEVKQIKNAAGVITGYDFSKQEGADGQGVYPQGASSATTLLESTVASNVGAKVSGTKTVTRWSTWGRKLDGKNLDVTYHPAVRFAEYNSTDENGAAAPSYDYDAKLNGDNTKRTDFLIGHGTTLNAEQLTAKRAELLAAMHIGDGLGDWNPSFSYVGEGMAVTPSTTPSTPGNSGSTGTNVSTGAASGDGNGRNGDSLARTGVDVIAIVGTMLMIAAAGAVMAYRRMLKR</sequence>
<dbReference type="InterPro" id="IPR033131">
    <property type="entry name" value="Pectinesterase_Asp_AS"/>
</dbReference>
<keyword evidence="3 5" id="KW-0063">Aspartyl esterase</keyword>
<dbReference type="GO" id="GO:0030599">
    <property type="term" value="F:pectinesterase activity"/>
    <property type="evidence" value="ECO:0007669"/>
    <property type="project" value="UniProtKB-UniRule"/>
</dbReference>
<dbReference type="UniPathway" id="UPA00545">
    <property type="reaction ID" value="UER00823"/>
</dbReference>
<keyword evidence="10" id="KW-1185">Reference proteome</keyword>
<gene>
    <name evidence="9" type="ORF">CS006_03075</name>
</gene>
<dbReference type="EC" id="3.1.1.11" evidence="5"/>
<keyword evidence="7" id="KW-1133">Transmembrane helix</keyword>
<dbReference type="EMBL" id="PEBI01000001">
    <property type="protein sequence ID" value="PJM74336.1"/>
    <property type="molecule type" value="Genomic_DNA"/>
</dbReference>
<evidence type="ECO:0000259" key="8">
    <source>
        <dbReference type="Pfam" id="PF01095"/>
    </source>
</evidence>
<evidence type="ECO:0000256" key="7">
    <source>
        <dbReference type="SAM" id="Phobius"/>
    </source>
</evidence>
<feature type="active site" evidence="4">
    <location>
        <position position="265"/>
    </location>
</feature>
<comment type="pathway">
    <text evidence="5">Glycan metabolism; pectin degradation; 2-dehydro-3-deoxy-D-gluconate from pectin: step 1/5.</text>
</comment>
<proteinExistence type="inferred from homology"/>
<dbReference type="GO" id="GO:0045490">
    <property type="term" value="P:pectin catabolic process"/>
    <property type="evidence" value="ECO:0007669"/>
    <property type="project" value="UniProtKB-UniRule"/>
</dbReference>
<dbReference type="Gene3D" id="2.160.20.10">
    <property type="entry name" value="Single-stranded right-handed beta-helix, Pectin lyase-like"/>
    <property type="match status" value="1"/>
</dbReference>
<dbReference type="Proteomes" id="UP000229095">
    <property type="component" value="Unassembled WGS sequence"/>
</dbReference>
<dbReference type="InterPro" id="IPR012334">
    <property type="entry name" value="Pectin_lyas_fold"/>
</dbReference>
<feature type="region of interest" description="Disordered" evidence="6">
    <location>
        <begin position="489"/>
        <end position="524"/>
    </location>
</feature>
<evidence type="ECO:0000256" key="6">
    <source>
        <dbReference type="SAM" id="MobiDB-lite"/>
    </source>
</evidence>
<name>A0A2M9HC05_9BIFI</name>
<dbReference type="AlphaFoldDB" id="A0A2M9HC05"/>
<dbReference type="GO" id="GO:0042545">
    <property type="term" value="P:cell wall modification"/>
    <property type="evidence" value="ECO:0007669"/>
    <property type="project" value="UniProtKB-UniRule"/>
</dbReference>
<evidence type="ECO:0000256" key="1">
    <source>
        <dbReference type="ARBA" id="ARBA00008891"/>
    </source>
</evidence>
<feature type="domain" description="Pectinesterase catalytic" evidence="8">
    <location>
        <begin position="91"/>
        <end position="329"/>
    </location>
</feature>
<dbReference type="SUPFAM" id="SSF51126">
    <property type="entry name" value="Pectin lyase-like"/>
    <property type="match status" value="1"/>
</dbReference>
<dbReference type="PANTHER" id="PTHR31321">
    <property type="entry name" value="ACYL-COA THIOESTER HYDROLASE YBHC-RELATED"/>
    <property type="match status" value="1"/>
</dbReference>
<dbReference type="InterPro" id="IPR011050">
    <property type="entry name" value="Pectin_lyase_fold/virulence"/>
</dbReference>
<comment type="similarity">
    <text evidence="1">Belongs to the pectinesterase family.</text>
</comment>
<dbReference type="Pfam" id="PF01095">
    <property type="entry name" value="Pectinesterase"/>
    <property type="match status" value="1"/>
</dbReference>
<reference evidence="9 10" key="1">
    <citation type="submission" date="2017-10" db="EMBL/GenBank/DDBJ databases">
        <title>Draft genome sequences of strains TRE 1, TRE 9, TRE H and TRI 7, isolated from tamarins, belonging to four potential novel Bifidobacterium species.</title>
        <authorList>
            <person name="Mattarelli P."/>
            <person name="Modesto M."/>
            <person name="Puglisi E."/>
            <person name="Morelli L."/>
            <person name="Spezio C."/>
            <person name="Bonetti A."/>
            <person name="Sandri C."/>
        </authorList>
    </citation>
    <scope>NUCLEOTIDE SEQUENCE [LARGE SCALE GENOMIC DNA]</scope>
    <source>
        <strain evidence="10">TRE1</strain>
    </source>
</reference>
<accession>A0A2M9HC05</accession>
<evidence type="ECO:0000256" key="2">
    <source>
        <dbReference type="ARBA" id="ARBA00022801"/>
    </source>
</evidence>
<comment type="caution">
    <text evidence="9">The sequence shown here is derived from an EMBL/GenBank/DDBJ whole genome shotgun (WGS) entry which is preliminary data.</text>
</comment>
<feature type="compositionally biased region" description="Low complexity" evidence="6">
    <location>
        <begin position="489"/>
        <end position="514"/>
    </location>
</feature>
<feature type="transmembrane region" description="Helical" evidence="7">
    <location>
        <begin position="533"/>
        <end position="552"/>
    </location>
</feature>
<dbReference type="PROSITE" id="PS00503">
    <property type="entry name" value="PECTINESTERASE_2"/>
    <property type="match status" value="1"/>
</dbReference>
<dbReference type="OrthoDB" id="112037at2"/>
<evidence type="ECO:0000256" key="3">
    <source>
        <dbReference type="ARBA" id="ARBA00023085"/>
    </source>
</evidence>